<dbReference type="EMBL" id="NJHN03000095">
    <property type="protein sequence ID" value="KAH9415650.1"/>
    <property type="molecule type" value="Genomic_DNA"/>
</dbReference>
<evidence type="ECO:0000313" key="2">
    <source>
        <dbReference type="Proteomes" id="UP000887458"/>
    </source>
</evidence>
<keyword evidence="2" id="KW-1185">Reference proteome</keyword>
<name>A0ABQ8IZY6_DERPT</name>
<protein>
    <submittedName>
        <fullName evidence="1">Uncharacterized protein</fullName>
    </submittedName>
</protein>
<reference evidence="1 2" key="1">
    <citation type="journal article" date="2018" name="J. Allergy Clin. Immunol.">
        <title>High-quality assembly of Dermatophagoides pteronyssinus genome and transcriptome reveals a wide range of novel allergens.</title>
        <authorList>
            <person name="Liu X.Y."/>
            <person name="Yang K.Y."/>
            <person name="Wang M.Q."/>
            <person name="Kwok J.S."/>
            <person name="Zeng X."/>
            <person name="Yang Z."/>
            <person name="Xiao X.J."/>
            <person name="Lau C.P."/>
            <person name="Li Y."/>
            <person name="Huang Z.M."/>
            <person name="Ba J.G."/>
            <person name="Yim A.K."/>
            <person name="Ouyang C.Y."/>
            <person name="Ngai S.M."/>
            <person name="Chan T.F."/>
            <person name="Leung E.L."/>
            <person name="Liu L."/>
            <person name="Liu Z.G."/>
            <person name="Tsui S.K."/>
        </authorList>
    </citation>
    <scope>NUCLEOTIDE SEQUENCE [LARGE SCALE GENOMIC DNA]</scope>
    <source>
        <strain evidence="1">Derp</strain>
    </source>
</reference>
<sequence>MHLESINPLPSKLMTCLIKHTFIQKEYSKCTSFTHRQYCQLERMAHHHAGCLILPHSAKPTYL</sequence>
<accession>A0ABQ8IZY6</accession>
<reference evidence="1 2" key="2">
    <citation type="journal article" date="2022" name="Mol. Biol. Evol.">
        <title>Comparative Genomics Reveals Insights into the Divergent Evolution of Astigmatic Mites and Household Pest Adaptations.</title>
        <authorList>
            <person name="Xiong Q."/>
            <person name="Wan A.T."/>
            <person name="Liu X."/>
            <person name="Fung C.S."/>
            <person name="Xiao X."/>
            <person name="Malainual N."/>
            <person name="Hou J."/>
            <person name="Wang L."/>
            <person name="Wang M."/>
            <person name="Yang K.Y."/>
            <person name="Cui Y."/>
            <person name="Leung E.L."/>
            <person name="Nong W."/>
            <person name="Shin S.K."/>
            <person name="Au S.W."/>
            <person name="Jeong K.Y."/>
            <person name="Chew F.T."/>
            <person name="Hui J.H."/>
            <person name="Leung T.F."/>
            <person name="Tungtrongchitr A."/>
            <person name="Zhong N."/>
            <person name="Liu Z."/>
            <person name="Tsui S.K."/>
        </authorList>
    </citation>
    <scope>NUCLEOTIDE SEQUENCE [LARGE SCALE GENOMIC DNA]</scope>
    <source>
        <strain evidence="1">Derp</strain>
    </source>
</reference>
<proteinExistence type="predicted"/>
<evidence type="ECO:0000313" key="1">
    <source>
        <dbReference type="EMBL" id="KAH9415650.1"/>
    </source>
</evidence>
<organism evidence="1 2">
    <name type="scientific">Dermatophagoides pteronyssinus</name>
    <name type="common">European house dust mite</name>
    <dbReference type="NCBI Taxonomy" id="6956"/>
    <lineage>
        <taxon>Eukaryota</taxon>
        <taxon>Metazoa</taxon>
        <taxon>Ecdysozoa</taxon>
        <taxon>Arthropoda</taxon>
        <taxon>Chelicerata</taxon>
        <taxon>Arachnida</taxon>
        <taxon>Acari</taxon>
        <taxon>Acariformes</taxon>
        <taxon>Sarcoptiformes</taxon>
        <taxon>Astigmata</taxon>
        <taxon>Psoroptidia</taxon>
        <taxon>Analgoidea</taxon>
        <taxon>Pyroglyphidae</taxon>
        <taxon>Dermatophagoidinae</taxon>
        <taxon>Dermatophagoides</taxon>
    </lineage>
</organism>
<gene>
    <name evidence="1" type="ORF">DERP_000139</name>
</gene>
<comment type="caution">
    <text evidence="1">The sequence shown here is derived from an EMBL/GenBank/DDBJ whole genome shotgun (WGS) entry which is preliminary data.</text>
</comment>
<dbReference type="Proteomes" id="UP000887458">
    <property type="component" value="Unassembled WGS sequence"/>
</dbReference>